<name>A0ABR9VMY2_9SYNC</name>
<dbReference type="Proteomes" id="UP000658720">
    <property type="component" value="Unassembled WGS sequence"/>
</dbReference>
<protein>
    <submittedName>
        <fullName evidence="1">Uncharacterized protein</fullName>
    </submittedName>
</protein>
<organism evidence="1 2">
    <name type="scientific">Synechocystis salina LEGE 00031</name>
    <dbReference type="NCBI Taxonomy" id="1828736"/>
    <lineage>
        <taxon>Bacteria</taxon>
        <taxon>Bacillati</taxon>
        <taxon>Cyanobacteriota</taxon>
        <taxon>Cyanophyceae</taxon>
        <taxon>Synechococcales</taxon>
        <taxon>Merismopediaceae</taxon>
        <taxon>Synechocystis</taxon>
    </lineage>
</organism>
<proteinExistence type="predicted"/>
<keyword evidence="2" id="KW-1185">Reference proteome</keyword>
<dbReference type="EMBL" id="JADEVV010000004">
    <property type="protein sequence ID" value="MBE9252707.1"/>
    <property type="molecule type" value="Genomic_DNA"/>
</dbReference>
<gene>
    <name evidence="1" type="ORF">IQ217_02330</name>
</gene>
<evidence type="ECO:0000313" key="1">
    <source>
        <dbReference type="EMBL" id="MBE9252707.1"/>
    </source>
</evidence>
<reference evidence="1 2" key="1">
    <citation type="submission" date="2020-10" db="EMBL/GenBank/DDBJ databases">
        <authorList>
            <person name="Castelo-Branco R."/>
            <person name="Eusebio N."/>
            <person name="Adriana R."/>
            <person name="Vieira A."/>
            <person name="Brugerolle De Fraissinette N."/>
            <person name="Rezende De Castro R."/>
            <person name="Schneider M.P."/>
            <person name="Vasconcelos V."/>
            <person name="Leao P.N."/>
        </authorList>
    </citation>
    <scope>NUCLEOTIDE SEQUENCE [LARGE SCALE GENOMIC DNA]</scope>
    <source>
        <strain evidence="1 2">LEGE 00031</strain>
    </source>
</reference>
<comment type="caution">
    <text evidence="1">The sequence shown here is derived from an EMBL/GenBank/DDBJ whole genome shotgun (WGS) entry which is preliminary data.</text>
</comment>
<accession>A0ABR9VMY2</accession>
<evidence type="ECO:0000313" key="2">
    <source>
        <dbReference type="Proteomes" id="UP000658720"/>
    </source>
</evidence>
<sequence length="60" mass="6337">MFLSSWKSLEGKCLDRSYVLQTLLDTGGFGAVFLAECLDEPAIGHSVCDGLRATAGLDTG</sequence>
<dbReference type="RefSeq" id="WP_194018771.1">
    <property type="nucleotide sequence ID" value="NZ_JADEVV010000004.1"/>
</dbReference>